<dbReference type="InterPro" id="IPR058240">
    <property type="entry name" value="rSAM_sf"/>
</dbReference>
<evidence type="ECO:0000313" key="16">
    <source>
        <dbReference type="Proteomes" id="UP000001029"/>
    </source>
</evidence>
<feature type="domain" description="TRAM" evidence="12">
    <location>
        <begin position="351"/>
        <end position="409"/>
    </location>
</feature>
<dbReference type="Gene3D" id="3.80.30.20">
    <property type="entry name" value="tm_1862 like domain"/>
    <property type="match status" value="1"/>
</dbReference>
<dbReference type="PANTHER" id="PTHR11918:SF45">
    <property type="entry name" value="THREONYLCARBAMOYLADENOSINE TRNA METHYLTHIOTRANSFERASE"/>
    <property type="match status" value="1"/>
</dbReference>
<evidence type="ECO:0000256" key="6">
    <source>
        <dbReference type="ARBA" id="ARBA00022691"/>
    </source>
</evidence>
<dbReference type="GO" id="GO:0046872">
    <property type="term" value="F:metal ion binding"/>
    <property type="evidence" value="ECO:0007669"/>
    <property type="project" value="UniProtKB-KW"/>
</dbReference>
<dbReference type="SFLD" id="SFLDS00029">
    <property type="entry name" value="Radical_SAM"/>
    <property type="match status" value="1"/>
</dbReference>
<dbReference type="Gene3D" id="3.40.50.12160">
    <property type="entry name" value="Methylthiotransferase, N-terminal domain"/>
    <property type="match status" value="1"/>
</dbReference>
<proteinExistence type="predicted"/>
<evidence type="ECO:0000256" key="4">
    <source>
        <dbReference type="ARBA" id="ARBA00022485"/>
    </source>
</evidence>
<dbReference type="InterPro" id="IPR038135">
    <property type="entry name" value="Methylthiotransferase_N_sf"/>
</dbReference>
<dbReference type="InterPro" id="IPR002792">
    <property type="entry name" value="TRAM_dom"/>
</dbReference>
<dbReference type="SMART" id="SM00729">
    <property type="entry name" value="Elp3"/>
    <property type="match status" value="1"/>
</dbReference>
<keyword evidence="16" id="KW-1185">Reference proteome</keyword>
<dbReference type="GO" id="GO:0016491">
    <property type="term" value="F:oxidoreductase activity"/>
    <property type="evidence" value="ECO:0007669"/>
    <property type="project" value="UniProtKB-KW"/>
</dbReference>
<dbReference type="EMBL" id="CP001055">
    <property type="protein sequence ID" value="ACC98844.1"/>
    <property type="molecule type" value="Genomic_DNA"/>
</dbReference>
<keyword evidence="7" id="KW-0479">Metal-binding</keyword>
<dbReference type="InterPro" id="IPR006467">
    <property type="entry name" value="MiaB-like_bact"/>
</dbReference>
<evidence type="ECO:0000313" key="15">
    <source>
        <dbReference type="EMBL" id="ACC98844.1"/>
    </source>
</evidence>
<dbReference type="SUPFAM" id="SSF102114">
    <property type="entry name" value="Radical SAM enzymes"/>
    <property type="match status" value="1"/>
</dbReference>
<comment type="cofactor">
    <cofactor evidence="1">
        <name>[4Fe-4S] cluster</name>
        <dbReference type="ChEBI" id="CHEBI:49883"/>
    </cofactor>
</comment>
<gene>
    <name evidence="15" type="ordered locus">Emin_1294</name>
</gene>
<dbReference type="Pfam" id="PF00919">
    <property type="entry name" value="UPF0004"/>
    <property type="match status" value="1"/>
</dbReference>
<evidence type="ECO:0000256" key="3">
    <source>
        <dbReference type="ARBA" id="ARBA00013273"/>
    </source>
</evidence>
<dbReference type="EC" id="2.8.4.5" evidence="3"/>
<organism evidence="15 16">
    <name type="scientific">Elusimicrobium minutum (strain Pei191)</name>
    <dbReference type="NCBI Taxonomy" id="445932"/>
    <lineage>
        <taxon>Bacteria</taxon>
        <taxon>Pseudomonadati</taxon>
        <taxon>Elusimicrobiota</taxon>
        <taxon>Elusimicrobia</taxon>
        <taxon>Elusimicrobiales</taxon>
        <taxon>Elusimicrobiaceae</taxon>
        <taxon>Elusimicrobium</taxon>
    </lineage>
</organism>
<dbReference type="PANTHER" id="PTHR11918">
    <property type="entry name" value="RADICAL SAM PROTEINS"/>
    <property type="match status" value="1"/>
</dbReference>
<keyword evidence="4" id="KW-0004">4Fe-4S</keyword>
<accession>B2KE98</accession>
<dbReference type="AlphaFoldDB" id="B2KE98"/>
<dbReference type="NCBIfam" id="TIGR00089">
    <property type="entry name" value="MiaB/RimO family radical SAM methylthiotransferase"/>
    <property type="match status" value="1"/>
</dbReference>
<dbReference type="InterPro" id="IPR023404">
    <property type="entry name" value="rSAM_horseshoe"/>
</dbReference>
<evidence type="ECO:0000256" key="9">
    <source>
        <dbReference type="ARBA" id="ARBA00023014"/>
    </source>
</evidence>
<evidence type="ECO:0000259" key="13">
    <source>
        <dbReference type="PROSITE" id="PS51449"/>
    </source>
</evidence>
<dbReference type="RefSeq" id="WP_012415459.1">
    <property type="nucleotide sequence ID" value="NC_010644.1"/>
</dbReference>
<dbReference type="Proteomes" id="UP000001029">
    <property type="component" value="Chromosome"/>
</dbReference>
<name>B2KE98_ELUMP</name>
<keyword evidence="15" id="KW-0560">Oxidoreductase</keyword>
<evidence type="ECO:0000256" key="11">
    <source>
        <dbReference type="ARBA" id="ARBA00051661"/>
    </source>
</evidence>
<dbReference type="PROSITE" id="PS51918">
    <property type="entry name" value="RADICAL_SAM"/>
    <property type="match status" value="1"/>
</dbReference>
<evidence type="ECO:0000256" key="1">
    <source>
        <dbReference type="ARBA" id="ARBA00001966"/>
    </source>
</evidence>
<comment type="catalytic activity">
    <reaction evidence="11">
        <text>N(6)-L-threonylcarbamoyladenosine(37) in tRNA + (sulfur carrier)-SH + AH2 + 2 S-adenosyl-L-methionine = 2-methylsulfanyl-N(6)-L-threonylcarbamoyladenosine(37) in tRNA + (sulfur carrier)-H + 5'-deoxyadenosine + L-methionine + A + S-adenosyl-L-homocysteine + 2 H(+)</text>
        <dbReference type="Rhea" id="RHEA:37075"/>
        <dbReference type="Rhea" id="RHEA-COMP:10163"/>
        <dbReference type="Rhea" id="RHEA-COMP:11092"/>
        <dbReference type="Rhea" id="RHEA-COMP:14737"/>
        <dbReference type="Rhea" id="RHEA-COMP:14739"/>
        <dbReference type="ChEBI" id="CHEBI:13193"/>
        <dbReference type="ChEBI" id="CHEBI:15378"/>
        <dbReference type="ChEBI" id="CHEBI:17319"/>
        <dbReference type="ChEBI" id="CHEBI:17499"/>
        <dbReference type="ChEBI" id="CHEBI:29917"/>
        <dbReference type="ChEBI" id="CHEBI:57844"/>
        <dbReference type="ChEBI" id="CHEBI:57856"/>
        <dbReference type="ChEBI" id="CHEBI:59789"/>
        <dbReference type="ChEBI" id="CHEBI:64428"/>
        <dbReference type="ChEBI" id="CHEBI:74418"/>
        <dbReference type="ChEBI" id="CHEBI:74420"/>
        <dbReference type="EC" id="2.8.4.5"/>
    </reaction>
</comment>
<dbReference type="InterPro" id="IPR005839">
    <property type="entry name" value="Methylthiotransferase"/>
</dbReference>
<keyword evidence="8" id="KW-0408">Iron</keyword>
<evidence type="ECO:0000256" key="2">
    <source>
        <dbReference type="ARBA" id="ARBA00002399"/>
    </source>
</evidence>
<dbReference type="KEGG" id="emi:Emin_1294"/>
<dbReference type="GO" id="GO:0035598">
    <property type="term" value="F:tRNA (N(6)-L-threonylcarbamoyladenosine(37)-C(2))-methylthiotransferase activity"/>
    <property type="evidence" value="ECO:0007669"/>
    <property type="project" value="UniProtKB-EC"/>
</dbReference>
<dbReference type="GO" id="GO:0051539">
    <property type="term" value="F:4 iron, 4 sulfur cluster binding"/>
    <property type="evidence" value="ECO:0007669"/>
    <property type="project" value="UniProtKB-KW"/>
</dbReference>
<dbReference type="SFLD" id="SFLDG01061">
    <property type="entry name" value="methylthiotransferase"/>
    <property type="match status" value="1"/>
</dbReference>
<dbReference type="PROSITE" id="PS51449">
    <property type="entry name" value="MTTASE_N"/>
    <property type="match status" value="1"/>
</dbReference>
<dbReference type="HOGENOM" id="CLU_018697_1_0_0"/>
<keyword evidence="9" id="KW-0411">Iron-sulfur</keyword>
<dbReference type="NCBIfam" id="TIGR01579">
    <property type="entry name" value="MiaB-like-C"/>
    <property type="match status" value="1"/>
</dbReference>
<comment type="function">
    <text evidence="2">Catalyzes the methylthiolation of N6-threonylcarbamoyladenosine (t(6)A), leading to the formation of 2-methylthio-N6-threonylcarbamoyladenosine (ms(2)t(6)A) at position 37 in tRNAs that read codons beginning with adenine.</text>
</comment>
<evidence type="ECO:0000259" key="12">
    <source>
        <dbReference type="PROSITE" id="PS50926"/>
    </source>
</evidence>
<feature type="domain" description="MTTase N-terminal" evidence="13">
    <location>
        <begin position="2"/>
        <end position="115"/>
    </location>
</feature>
<dbReference type="SFLD" id="SFLDG01082">
    <property type="entry name" value="B12-binding_domain_containing"/>
    <property type="match status" value="1"/>
</dbReference>
<dbReference type="InterPro" id="IPR007197">
    <property type="entry name" value="rSAM"/>
</dbReference>
<evidence type="ECO:0000256" key="7">
    <source>
        <dbReference type="ARBA" id="ARBA00022723"/>
    </source>
</evidence>
<evidence type="ECO:0000256" key="10">
    <source>
        <dbReference type="ARBA" id="ARBA00031213"/>
    </source>
</evidence>
<keyword evidence="5" id="KW-0808">Transferase</keyword>
<evidence type="ECO:0000259" key="14">
    <source>
        <dbReference type="PROSITE" id="PS51918"/>
    </source>
</evidence>
<dbReference type="STRING" id="445932.Emin_1294"/>
<dbReference type="InterPro" id="IPR006638">
    <property type="entry name" value="Elp3/MiaA/NifB-like_rSAM"/>
</dbReference>
<protein>
    <recommendedName>
        <fullName evidence="3">tRNA (N(6)-L-threonylcarbamoyladenosine(37)-C(2))-methylthiotransferase</fullName>
        <ecNumber evidence="3">2.8.4.5</ecNumber>
    </recommendedName>
    <alternativeName>
        <fullName evidence="10">tRNA-t(6)A37 methylthiotransferase</fullName>
    </alternativeName>
</protein>
<reference evidence="15 16" key="1">
    <citation type="journal article" date="2009" name="Appl. Environ. Microbiol.">
        <title>Genomic analysis of 'Elusimicrobium minutum,' the first cultivated representative of the phylum 'Elusimicrobia' (formerly termite group 1).</title>
        <authorList>
            <person name="Herlemann D.P.R."/>
            <person name="Geissinger O."/>
            <person name="Ikeda-Ohtsubo W."/>
            <person name="Kunin V."/>
            <person name="Sun H."/>
            <person name="Lapidus A."/>
            <person name="Hugenholtz P."/>
            <person name="Brune A."/>
        </authorList>
    </citation>
    <scope>NUCLEOTIDE SEQUENCE [LARGE SCALE GENOMIC DNA]</scope>
    <source>
        <strain evidence="15 16">Pei191</strain>
    </source>
</reference>
<dbReference type="Pfam" id="PF04055">
    <property type="entry name" value="Radical_SAM"/>
    <property type="match status" value="1"/>
</dbReference>
<evidence type="ECO:0000256" key="8">
    <source>
        <dbReference type="ARBA" id="ARBA00023004"/>
    </source>
</evidence>
<evidence type="ECO:0000256" key="5">
    <source>
        <dbReference type="ARBA" id="ARBA00022679"/>
    </source>
</evidence>
<keyword evidence="6" id="KW-0949">S-adenosyl-L-methionine</keyword>
<dbReference type="CDD" id="cd01335">
    <property type="entry name" value="Radical_SAM"/>
    <property type="match status" value="1"/>
</dbReference>
<sequence>MKKVFIKTFGCRVNQVESQALREEFLKQGCSFTDAFETADICLLNTCTVTAKADSDVEKLARRITNRNPMARLILTGCYAAAHEGKIKQNLPSAEIINKHNIAKTLFDTDDDFWAVSGNEGRSRAFIKIQDGCDNFCSYCIIPFARNKKLSKPIPSTVNEIKELISKGFKEIVLTGINIGNYLCPQTGADLAVLLKEIFKIEGEYRIRFSSIELNTVTDSLLAAAKEGGSKFCNYFHIPLQSGSDLVLKDMNRRYLTKDYAKRIGEIKAMFPGIGIYADIIAGYPVETEEEFEKSYNFIKEVALNGLHVFSYSVRPGTKAANLPQLNPVEIKKRSDKLRELDFTLRCEFAALQKGQTLETLVERKKGEFNTGVAGNFVRVDFKGKAKAGSLVKVKIISFKDGVCIGEML</sequence>
<feature type="domain" description="Radical SAM core" evidence="14">
    <location>
        <begin position="119"/>
        <end position="351"/>
    </location>
</feature>
<dbReference type="PROSITE" id="PS50926">
    <property type="entry name" value="TRAM"/>
    <property type="match status" value="1"/>
</dbReference>
<dbReference type="InterPro" id="IPR013848">
    <property type="entry name" value="Methylthiotransferase_N"/>
</dbReference>